<dbReference type="Proteomes" id="UP000037755">
    <property type="component" value="Unassembled WGS sequence"/>
</dbReference>
<dbReference type="EMBL" id="LIYD01000005">
    <property type="protein sequence ID" value="KOS07815.1"/>
    <property type="molecule type" value="Genomic_DNA"/>
</dbReference>
<keyword evidence="1" id="KW-0732">Signal</keyword>
<organism evidence="2 3">
    <name type="scientific">Flavobacterium akiainvivens</name>
    <dbReference type="NCBI Taxonomy" id="1202724"/>
    <lineage>
        <taxon>Bacteria</taxon>
        <taxon>Pseudomonadati</taxon>
        <taxon>Bacteroidota</taxon>
        <taxon>Flavobacteriia</taxon>
        <taxon>Flavobacteriales</taxon>
        <taxon>Flavobacteriaceae</taxon>
        <taxon>Flavobacterium</taxon>
    </lineage>
</organism>
<proteinExistence type="predicted"/>
<keyword evidence="3" id="KW-1185">Reference proteome</keyword>
<name>A0A0M8MDB9_9FLAO</name>
<dbReference type="STRING" id="1202724.AM493_18465"/>
<accession>A0A0M8MDB9</accession>
<evidence type="ECO:0000313" key="3">
    <source>
        <dbReference type="Proteomes" id="UP000037755"/>
    </source>
</evidence>
<feature type="chain" id="PRO_5005818245" description="Lipocalin-like domain-containing protein" evidence="1">
    <location>
        <begin position="20"/>
        <end position="155"/>
    </location>
</feature>
<evidence type="ECO:0008006" key="4">
    <source>
        <dbReference type="Google" id="ProtNLM"/>
    </source>
</evidence>
<evidence type="ECO:0000313" key="2">
    <source>
        <dbReference type="EMBL" id="KOS07815.1"/>
    </source>
</evidence>
<dbReference type="AlphaFoldDB" id="A0A0M8MDB9"/>
<feature type="signal peptide" evidence="1">
    <location>
        <begin position="1"/>
        <end position="19"/>
    </location>
</feature>
<dbReference type="PATRIC" id="fig|1202724.3.peg.3835"/>
<reference evidence="2 3" key="1">
    <citation type="submission" date="2015-08" db="EMBL/GenBank/DDBJ databases">
        <title>Whole genome sequence of Flavobacterium akiainvivens IK-1T, from decaying Wikstroemia oahuensis, an endemic Hawaiian shrub.</title>
        <authorList>
            <person name="Wan X."/>
            <person name="Hou S."/>
            <person name="Saito J."/>
            <person name="Donachie S."/>
        </authorList>
    </citation>
    <scope>NUCLEOTIDE SEQUENCE [LARGE SCALE GENOMIC DNA]</scope>
    <source>
        <strain evidence="2 3">IK-1</strain>
    </source>
</reference>
<dbReference type="RefSeq" id="WP_054409532.1">
    <property type="nucleotide sequence ID" value="NZ_FOYA01000002.1"/>
</dbReference>
<comment type="caution">
    <text evidence="2">The sequence shown here is derived from an EMBL/GenBank/DDBJ whole genome shotgun (WGS) entry which is preliminary data.</text>
</comment>
<sequence length="155" mass="17453">MKHLLTLLLVVATATAATAQKKLTEKDLLGKWTITSIGMYMGTIDFKKQKFIPSEELKADMTEEDLEMAETALLESMAGVAEYYMAFESGYKLESNIDNVGNSTYKIIEKDGKQYLTDAEVQDDDLVEIFIKNKQLHFLVPDDENGGNIVLLFEK</sequence>
<gene>
    <name evidence="2" type="ORF">AM493_18465</name>
</gene>
<evidence type="ECO:0000256" key="1">
    <source>
        <dbReference type="SAM" id="SignalP"/>
    </source>
</evidence>
<protein>
    <recommendedName>
        <fullName evidence="4">Lipocalin-like domain-containing protein</fullName>
    </recommendedName>
</protein>